<evidence type="ECO:0000313" key="8">
    <source>
        <dbReference type="Proteomes" id="UP001317629"/>
    </source>
</evidence>
<sequence>MKTAIQRLLAANGPGRLPRIVTNYDPDWDGDDDSSPAFDPDMDGDQATMFFYDIIGGWDQPATEDIVRGIRALKASTIHLRINSPGGLVFESVAIKTALEQHPAQVIAHVDGLAASAASTLMLAADEIEIAPGGFVMIHNAETFAWGNKEIMAQAIAMLEAIDGSIAAQYGARTGLALEDVAAMMAAETWLSAQDAVDKKLVDRIAAPSRASNRASNLISRFDLTAYRNPPAALLKPPGESEALAKARALQAHNERRLRLLALGA</sequence>
<evidence type="ECO:0000256" key="5">
    <source>
        <dbReference type="ARBA" id="ARBA00022825"/>
    </source>
</evidence>
<dbReference type="EMBL" id="AP027142">
    <property type="protein sequence ID" value="BDV33933.1"/>
    <property type="molecule type" value="Genomic_DNA"/>
</dbReference>
<keyword evidence="3" id="KW-0645">Protease</keyword>
<dbReference type="PANTHER" id="PTHR10381">
    <property type="entry name" value="ATP-DEPENDENT CLP PROTEASE PROTEOLYTIC SUBUNIT"/>
    <property type="match status" value="1"/>
</dbReference>
<comment type="similarity">
    <text evidence="1 6">Belongs to the peptidase S14 family.</text>
</comment>
<reference evidence="7 8" key="1">
    <citation type="journal article" date="2023" name="Int. J. Syst. Evol. Microbiol.">
        <title>Methylocystis iwaonis sp. nov., a type II methane-oxidizing bacterium from surface soil of a rice paddy field in Japan, and emended description of the genus Methylocystis (ex Whittenbury et al. 1970) Bowman et al. 1993.</title>
        <authorList>
            <person name="Kaise H."/>
            <person name="Sawadogo J.B."/>
            <person name="Alam M.S."/>
            <person name="Ueno C."/>
            <person name="Dianou D."/>
            <person name="Shinjo R."/>
            <person name="Asakawa S."/>
        </authorList>
    </citation>
    <scope>NUCLEOTIDE SEQUENCE [LARGE SCALE GENOMIC DNA]</scope>
    <source>
        <strain evidence="7 8">SS37A-Re</strain>
    </source>
</reference>
<dbReference type="Pfam" id="PF00574">
    <property type="entry name" value="CLP_protease"/>
    <property type="match status" value="1"/>
</dbReference>
<dbReference type="SUPFAM" id="SSF52096">
    <property type="entry name" value="ClpP/crotonase"/>
    <property type="match status" value="1"/>
</dbReference>
<evidence type="ECO:0000256" key="1">
    <source>
        <dbReference type="ARBA" id="ARBA00007039"/>
    </source>
</evidence>
<dbReference type="Gene3D" id="3.90.226.10">
    <property type="entry name" value="2-enoyl-CoA Hydratase, Chain A, domain 1"/>
    <property type="match status" value="1"/>
</dbReference>
<keyword evidence="5" id="KW-0720">Serine protease</keyword>
<dbReference type="CDD" id="cd07016">
    <property type="entry name" value="S14_ClpP_1"/>
    <property type="match status" value="1"/>
</dbReference>
<protein>
    <recommendedName>
        <fullName evidence="6">ATP-dependent Clp protease proteolytic subunit</fullName>
    </recommendedName>
</protein>
<evidence type="ECO:0000256" key="2">
    <source>
        <dbReference type="ARBA" id="ARBA00022490"/>
    </source>
</evidence>
<dbReference type="InterPro" id="IPR029045">
    <property type="entry name" value="ClpP/crotonase-like_dom_sf"/>
</dbReference>
<dbReference type="InterPro" id="IPR001907">
    <property type="entry name" value="ClpP"/>
</dbReference>
<proteinExistence type="inferred from homology"/>
<evidence type="ECO:0000256" key="3">
    <source>
        <dbReference type="ARBA" id="ARBA00022670"/>
    </source>
</evidence>
<dbReference type="PANTHER" id="PTHR10381:SF70">
    <property type="entry name" value="ATP-DEPENDENT CLP PROTEASE PROTEOLYTIC SUBUNIT"/>
    <property type="match status" value="1"/>
</dbReference>
<dbReference type="InterPro" id="IPR023562">
    <property type="entry name" value="ClpP/TepA"/>
</dbReference>
<evidence type="ECO:0000256" key="4">
    <source>
        <dbReference type="ARBA" id="ARBA00022801"/>
    </source>
</evidence>
<dbReference type="Proteomes" id="UP001317629">
    <property type="component" value="Chromosome"/>
</dbReference>
<gene>
    <name evidence="7" type="ORF">SS37A_14620</name>
</gene>
<dbReference type="PRINTS" id="PR00127">
    <property type="entry name" value="CLPPROTEASEP"/>
</dbReference>
<dbReference type="NCBIfam" id="NF045542">
    <property type="entry name" value="Clp_rel_HeadMat"/>
    <property type="match status" value="1"/>
</dbReference>
<keyword evidence="8" id="KW-1185">Reference proteome</keyword>
<name>A0ABM8E7K5_9HYPH</name>
<evidence type="ECO:0000313" key="7">
    <source>
        <dbReference type="EMBL" id="BDV33933.1"/>
    </source>
</evidence>
<organism evidence="7 8">
    <name type="scientific">Methylocystis iwaonis</name>
    <dbReference type="NCBI Taxonomy" id="2885079"/>
    <lineage>
        <taxon>Bacteria</taxon>
        <taxon>Pseudomonadati</taxon>
        <taxon>Pseudomonadota</taxon>
        <taxon>Alphaproteobacteria</taxon>
        <taxon>Hyphomicrobiales</taxon>
        <taxon>Methylocystaceae</taxon>
        <taxon>Methylocystis</taxon>
    </lineage>
</organism>
<dbReference type="RefSeq" id="WP_281931491.1">
    <property type="nucleotide sequence ID" value="NZ_AP027142.1"/>
</dbReference>
<evidence type="ECO:0000256" key="6">
    <source>
        <dbReference type="RuleBase" id="RU003567"/>
    </source>
</evidence>
<accession>A0ABM8E7K5</accession>
<keyword evidence="2" id="KW-0963">Cytoplasm</keyword>
<keyword evidence="4" id="KW-0378">Hydrolase</keyword>